<dbReference type="Proteomes" id="UP001168821">
    <property type="component" value="Unassembled WGS sequence"/>
</dbReference>
<dbReference type="InterPro" id="IPR011010">
    <property type="entry name" value="DNA_brk_join_enz"/>
</dbReference>
<gene>
    <name evidence="2" type="ORF">Zmor_021768</name>
</gene>
<dbReference type="AlphaFoldDB" id="A0AA38I703"/>
<dbReference type="Gene3D" id="1.10.443.10">
    <property type="entry name" value="Intergrase catalytic core"/>
    <property type="match status" value="1"/>
</dbReference>
<dbReference type="GO" id="GO:0015074">
    <property type="term" value="P:DNA integration"/>
    <property type="evidence" value="ECO:0007669"/>
    <property type="project" value="InterPro"/>
</dbReference>
<protein>
    <submittedName>
        <fullName evidence="2">Uncharacterized protein</fullName>
    </submittedName>
</protein>
<sequence>MQFLKDAPDDRYLLHKVVVVMGLFGGLRRDEMVKLTVDDIEDKGCVIIVKIKKTKTGEAKSFTIVEEKKLVL</sequence>
<comment type="caution">
    <text evidence="2">The sequence shown here is derived from an EMBL/GenBank/DDBJ whole genome shotgun (WGS) entry which is preliminary data.</text>
</comment>
<dbReference type="EMBL" id="JALNTZ010000006">
    <property type="protein sequence ID" value="KAJ3650059.1"/>
    <property type="molecule type" value="Genomic_DNA"/>
</dbReference>
<reference evidence="2" key="1">
    <citation type="journal article" date="2023" name="G3 (Bethesda)">
        <title>Whole genome assemblies of Zophobas morio and Tenebrio molitor.</title>
        <authorList>
            <person name="Kaur S."/>
            <person name="Stinson S.A."/>
            <person name="diCenzo G.C."/>
        </authorList>
    </citation>
    <scope>NUCLEOTIDE SEQUENCE</scope>
    <source>
        <strain evidence="2">QUZm001</strain>
    </source>
</reference>
<proteinExistence type="predicted"/>
<dbReference type="InterPro" id="IPR013762">
    <property type="entry name" value="Integrase-like_cat_sf"/>
</dbReference>
<organism evidence="2 3">
    <name type="scientific">Zophobas morio</name>
    <dbReference type="NCBI Taxonomy" id="2755281"/>
    <lineage>
        <taxon>Eukaryota</taxon>
        <taxon>Metazoa</taxon>
        <taxon>Ecdysozoa</taxon>
        <taxon>Arthropoda</taxon>
        <taxon>Hexapoda</taxon>
        <taxon>Insecta</taxon>
        <taxon>Pterygota</taxon>
        <taxon>Neoptera</taxon>
        <taxon>Endopterygota</taxon>
        <taxon>Coleoptera</taxon>
        <taxon>Polyphaga</taxon>
        <taxon>Cucujiformia</taxon>
        <taxon>Tenebrionidae</taxon>
        <taxon>Zophobas</taxon>
    </lineage>
</organism>
<evidence type="ECO:0000313" key="2">
    <source>
        <dbReference type="EMBL" id="KAJ3650059.1"/>
    </source>
</evidence>
<dbReference type="GO" id="GO:0003677">
    <property type="term" value="F:DNA binding"/>
    <property type="evidence" value="ECO:0007669"/>
    <property type="project" value="InterPro"/>
</dbReference>
<evidence type="ECO:0000313" key="3">
    <source>
        <dbReference type="Proteomes" id="UP001168821"/>
    </source>
</evidence>
<keyword evidence="3" id="KW-1185">Reference proteome</keyword>
<dbReference type="SUPFAM" id="SSF56349">
    <property type="entry name" value="DNA breaking-rejoining enzymes"/>
    <property type="match status" value="1"/>
</dbReference>
<evidence type="ECO:0000256" key="1">
    <source>
        <dbReference type="ARBA" id="ARBA00023172"/>
    </source>
</evidence>
<dbReference type="GO" id="GO:0006310">
    <property type="term" value="P:DNA recombination"/>
    <property type="evidence" value="ECO:0007669"/>
    <property type="project" value="UniProtKB-KW"/>
</dbReference>
<accession>A0AA38I703</accession>
<keyword evidence="1" id="KW-0233">DNA recombination</keyword>
<name>A0AA38I703_9CUCU</name>